<dbReference type="AlphaFoldDB" id="A0A212D9A9"/>
<keyword evidence="2" id="KW-1185">Reference proteome</keyword>
<organism evidence="1 2">
    <name type="scientific">Cervus elaphus hippelaphus</name>
    <name type="common">European red deer</name>
    <dbReference type="NCBI Taxonomy" id="46360"/>
    <lineage>
        <taxon>Eukaryota</taxon>
        <taxon>Metazoa</taxon>
        <taxon>Chordata</taxon>
        <taxon>Craniata</taxon>
        <taxon>Vertebrata</taxon>
        <taxon>Euteleostomi</taxon>
        <taxon>Mammalia</taxon>
        <taxon>Eutheria</taxon>
        <taxon>Laurasiatheria</taxon>
        <taxon>Artiodactyla</taxon>
        <taxon>Ruminantia</taxon>
        <taxon>Pecora</taxon>
        <taxon>Cervidae</taxon>
        <taxon>Cervinae</taxon>
        <taxon>Cervus</taxon>
    </lineage>
</organism>
<reference evidence="1 2" key="1">
    <citation type="journal article" date="2018" name="Mol. Genet. Genomics">
        <title>The red deer Cervus elaphus genome CerEla1.0: sequencing, annotating, genes, and chromosomes.</title>
        <authorList>
            <person name="Bana N.A."/>
            <person name="Nyiri A."/>
            <person name="Nagy J."/>
            <person name="Frank K."/>
            <person name="Nagy T."/>
            <person name="Steger V."/>
            <person name="Schiller M."/>
            <person name="Lakatos P."/>
            <person name="Sugar L."/>
            <person name="Horn P."/>
            <person name="Barta E."/>
            <person name="Orosz L."/>
        </authorList>
    </citation>
    <scope>NUCLEOTIDE SEQUENCE [LARGE SCALE GENOMIC DNA]</scope>
    <source>
        <strain evidence="1">Hungarian</strain>
    </source>
</reference>
<evidence type="ECO:0000313" key="1">
    <source>
        <dbReference type="EMBL" id="OWK14825.1"/>
    </source>
</evidence>
<comment type="caution">
    <text evidence="1">The sequence shown here is derived from an EMBL/GenBank/DDBJ whole genome shotgun (WGS) entry which is preliminary data.</text>
</comment>
<sequence>MSIHVSWRRAAPLHVAPMEKASLSLHVASSALLYALNCLRCLSEQHMCLGAAAGGTRDNGVAVLSSSCSRLPSELQAGPGAPCDVEPVSWLKDAGAG</sequence>
<gene>
    <name evidence="1" type="ORF">Celaphus_00000540</name>
</gene>
<evidence type="ECO:0000313" key="2">
    <source>
        <dbReference type="Proteomes" id="UP000242450"/>
    </source>
</evidence>
<accession>A0A212D9A9</accession>
<dbReference type="Proteomes" id="UP000242450">
    <property type="component" value="Chromosome 5"/>
</dbReference>
<dbReference type="EMBL" id="MKHE01000005">
    <property type="protein sequence ID" value="OWK14825.1"/>
    <property type="molecule type" value="Genomic_DNA"/>
</dbReference>
<protein>
    <submittedName>
        <fullName evidence="1">Uncharacterized protein</fullName>
    </submittedName>
</protein>
<name>A0A212D9A9_CEREH</name>
<proteinExistence type="predicted"/>